<evidence type="ECO:0000256" key="1">
    <source>
        <dbReference type="ARBA" id="ARBA00004141"/>
    </source>
</evidence>
<evidence type="ECO:0000256" key="3">
    <source>
        <dbReference type="ARBA" id="ARBA00022989"/>
    </source>
</evidence>
<evidence type="ECO:0000256" key="4">
    <source>
        <dbReference type="ARBA" id="ARBA00023136"/>
    </source>
</evidence>
<dbReference type="KEGG" id="wna:KA717_13785"/>
<sequence length="181" mass="20741">MYDDAPPSPRPFPRVPLERRSYAYLMDFIAVWLLSSFATGWLQGMIFLGAWFGLRVILVETNQGQSLGSWAFDMKVIDLRSRRIPGIFELTKREGILGGTSLLAMVGLNINFLNAISMLLLIAPLLMNGGLALSDEMYNQAFHDRVAGTVVIRAKRGFSLDLRLKRWWYEAKTKWQEKQRR</sequence>
<proteinExistence type="predicted"/>
<feature type="domain" description="RDD" evidence="6">
    <location>
        <begin position="23"/>
        <end position="148"/>
    </location>
</feature>
<dbReference type="AlphaFoldDB" id="A0A977PYB9"/>
<organism evidence="7">
    <name type="scientific">Woronichinia naegeliana WA131</name>
    <dbReference type="NCBI Taxonomy" id="2824559"/>
    <lineage>
        <taxon>Bacteria</taxon>
        <taxon>Bacillati</taxon>
        <taxon>Cyanobacteriota</taxon>
        <taxon>Cyanophyceae</taxon>
        <taxon>Synechococcales</taxon>
        <taxon>Coelosphaeriaceae</taxon>
        <taxon>Woronichinia</taxon>
    </lineage>
</organism>
<dbReference type="Proteomes" id="UP001065613">
    <property type="component" value="Chromosome"/>
</dbReference>
<evidence type="ECO:0000259" key="6">
    <source>
        <dbReference type="Pfam" id="PF06271"/>
    </source>
</evidence>
<accession>A0A977PYB9</accession>
<name>A0A977PYB9_9CYAN</name>
<feature type="transmembrane region" description="Helical" evidence="5">
    <location>
        <begin position="29"/>
        <end position="54"/>
    </location>
</feature>
<keyword evidence="4 5" id="KW-0472">Membrane</keyword>
<evidence type="ECO:0000256" key="5">
    <source>
        <dbReference type="SAM" id="Phobius"/>
    </source>
</evidence>
<evidence type="ECO:0000256" key="2">
    <source>
        <dbReference type="ARBA" id="ARBA00022692"/>
    </source>
</evidence>
<gene>
    <name evidence="7" type="ORF">KA717_13785</name>
</gene>
<dbReference type="InterPro" id="IPR010432">
    <property type="entry name" value="RDD"/>
</dbReference>
<feature type="transmembrane region" description="Helical" evidence="5">
    <location>
        <begin position="102"/>
        <end position="127"/>
    </location>
</feature>
<protein>
    <submittedName>
        <fullName evidence="7">RDD family protein</fullName>
    </submittedName>
</protein>
<comment type="subcellular location">
    <subcellularLocation>
        <location evidence="1">Membrane</location>
        <topology evidence="1">Multi-pass membrane protein</topology>
    </subcellularLocation>
</comment>
<dbReference type="EMBL" id="CP073041">
    <property type="protein sequence ID" value="UXE63582.1"/>
    <property type="molecule type" value="Genomic_DNA"/>
</dbReference>
<reference evidence="7" key="1">
    <citation type="submission" date="2021-04" db="EMBL/GenBank/DDBJ databases">
        <title>Genome sequence of Woronichinia naegeliana from Washington state freshwater lake bloom.</title>
        <authorList>
            <person name="Dreher T.W."/>
        </authorList>
    </citation>
    <scope>NUCLEOTIDE SEQUENCE</scope>
    <source>
        <strain evidence="7">WA131</strain>
    </source>
</reference>
<keyword evidence="3 5" id="KW-1133">Transmembrane helix</keyword>
<keyword evidence="2 5" id="KW-0812">Transmembrane</keyword>
<dbReference type="GO" id="GO:0016020">
    <property type="term" value="C:membrane"/>
    <property type="evidence" value="ECO:0007669"/>
    <property type="project" value="UniProtKB-SubCell"/>
</dbReference>
<evidence type="ECO:0000313" key="7">
    <source>
        <dbReference type="EMBL" id="UXE63582.1"/>
    </source>
</evidence>
<dbReference type="Pfam" id="PF06271">
    <property type="entry name" value="RDD"/>
    <property type="match status" value="1"/>
</dbReference>